<proteinExistence type="inferred from homology"/>
<evidence type="ECO:0000256" key="2">
    <source>
        <dbReference type="ARBA" id="ARBA00013258"/>
    </source>
</evidence>
<dbReference type="GO" id="GO:0005829">
    <property type="term" value="C:cytosol"/>
    <property type="evidence" value="ECO:0007669"/>
    <property type="project" value="TreeGrafter"/>
</dbReference>
<dbReference type="FunFam" id="3.30.70.250:FF:000001">
    <property type="entry name" value="Malonyl CoA-acyl carrier protein transacylase"/>
    <property type="match status" value="1"/>
</dbReference>
<dbReference type="GO" id="GO:0005835">
    <property type="term" value="C:fatty acid synthase complex"/>
    <property type="evidence" value="ECO:0007669"/>
    <property type="project" value="InterPro"/>
</dbReference>
<dbReference type="NCBIfam" id="TIGR00128">
    <property type="entry name" value="fabD"/>
    <property type="match status" value="1"/>
</dbReference>
<dbReference type="EMBL" id="BARS01000473">
    <property type="protein sequence ID" value="GAF77876.1"/>
    <property type="molecule type" value="Genomic_DNA"/>
</dbReference>
<name>X0SRV7_9ZZZZ</name>
<comment type="catalytic activity">
    <reaction evidence="5">
        <text>holo-[ACP] + malonyl-CoA = malonyl-[ACP] + CoA</text>
        <dbReference type="Rhea" id="RHEA:41792"/>
        <dbReference type="Rhea" id="RHEA-COMP:9623"/>
        <dbReference type="Rhea" id="RHEA-COMP:9685"/>
        <dbReference type="ChEBI" id="CHEBI:57287"/>
        <dbReference type="ChEBI" id="CHEBI:57384"/>
        <dbReference type="ChEBI" id="CHEBI:64479"/>
        <dbReference type="ChEBI" id="CHEBI:78449"/>
        <dbReference type="EC" id="2.3.1.39"/>
    </reaction>
</comment>
<dbReference type="AlphaFoldDB" id="X0SRV7"/>
<dbReference type="PIRSF" id="PIRSF000446">
    <property type="entry name" value="Mct"/>
    <property type="match status" value="1"/>
</dbReference>
<dbReference type="Gene3D" id="3.40.366.10">
    <property type="entry name" value="Malonyl-Coenzyme A Acyl Carrier Protein, domain 2"/>
    <property type="match status" value="1"/>
</dbReference>
<evidence type="ECO:0000256" key="1">
    <source>
        <dbReference type="ARBA" id="ARBA00008217"/>
    </source>
</evidence>
<dbReference type="PANTHER" id="PTHR42681">
    <property type="entry name" value="MALONYL-COA-ACYL CARRIER PROTEIN TRANSACYLASE, MITOCHONDRIAL"/>
    <property type="match status" value="1"/>
</dbReference>
<dbReference type="InterPro" id="IPR014043">
    <property type="entry name" value="Acyl_transferase_dom"/>
</dbReference>
<dbReference type="InterPro" id="IPR004410">
    <property type="entry name" value="Malonyl_CoA-ACP_transAc_FabD"/>
</dbReference>
<dbReference type="GO" id="GO:0004312">
    <property type="term" value="F:fatty acid synthase activity"/>
    <property type="evidence" value="ECO:0007669"/>
    <property type="project" value="InterPro"/>
</dbReference>
<dbReference type="InterPro" id="IPR016035">
    <property type="entry name" value="Acyl_Trfase/lysoPLipase"/>
</dbReference>
<dbReference type="InterPro" id="IPR024925">
    <property type="entry name" value="Malonyl_CoA-ACP_transAc"/>
</dbReference>
<dbReference type="PRINTS" id="PR01483">
    <property type="entry name" value="FASYNTHASE"/>
</dbReference>
<organism evidence="7">
    <name type="scientific">marine sediment metagenome</name>
    <dbReference type="NCBI Taxonomy" id="412755"/>
    <lineage>
        <taxon>unclassified sequences</taxon>
        <taxon>metagenomes</taxon>
        <taxon>ecological metagenomes</taxon>
    </lineage>
</organism>
<dbReference type="Pfam" id="PF00698">
    <property type="entry name" value="Acyl_transf_1"/>
    <property type="match status" value="1"/>
</dbReference>
<protein>
    <recommendedName>
        <fullName evidence="2">[acyl-carrier-protein] S-malonyltransferase</fullName>
        <ecNumber evidence="2">2.3.1.39</ecNumber>
    </recommendedName>
</protein>
<dbReference type="InterPro" id="IPR016036">
    <property type="entry name" value="Malonyl_transacylase_ACP-bd"/>
</dbReference>
<evidence type="ECO:0000256" key="3">
    <source>
        <dbReference type="ARBA" id="ARBA00022679"/>
    </source>
</evidence>
<comment type="similarity">
    <text evidence="1">Belongs to the FabD family.</text>
</comment>
<dbReference type="EC" id="2.3.1.39" evidence="2"/>
<feature type="domain" description="Malonyl-CoA:ACP transacylase (MAT)" evidence="6">
    <location>
        <begin position="15"/>
        <end position="292"/>
    </location>
</feature>
<dbReference type="GO" id="GO:0006633">
    <property type="term" value="P:fatty acid biosynthetic process"/>
    <property type="evidence" value="ECO:0007669"/>
    <property type="project" value="InterPro"/>
</dbReference>
<dbReference type="SUPFAM" id="SSF52151">
    <property type="entry name" value="FabD/lysophospholipase-like"/>
    <property type="match status" value="1"/>
</dbReference>
<sequence length="292" mass="31200">MVELETKSTPKTAYVFPGQGSQAIGMGYKVYQSSRQAREVFAEADSALQMPLARLCFEGPEEELRETINAQPAILTASIACLRAASEFGIPLKPVLVAGHSLGEYTALVAANVIEFADAVRLVRERGRLMHEAGKTRPGGMAAIIGLDEASLEEVCLETGAQIANVNCSGQIVISGTRESLARSMDLAKARGARRVVPLQVSGAFHSVLMQPTVEGMAQAISHVSFSLPQVPVVANSTAQPLTSPDEVKEELLRQLCHCVQWQPSVEYMVGVGVSTFIEIGPGQVLSGLIKR</sequence>
<reference evidence="7" key="1">
    <citation type="journal article" date="2014" name="Front. Microbiol.">
        <title>High frequency of phylogenetically diverse reductive dehalogenase-homologous genes in deep subseafloor sedimentary metagenomes.</title>
        <authorList>
            <person name="Kawai M."/>
            <person name="Futagami T."/>
            <person name="Toyoda A."/>
            <person name="Takaki Y."/>
            <person name="Nishi S."/>
            <person name="Hori S."/>
            <person name="Arai W."/>
            <person name="Tsubouchi T."/>
            <person name="Morono Y."/>
            <person name="Uchiyama I."/>
            <person name="Ito T."/>
            <person name="Fujiyama A."/>
            <person name="Inagaki F."/>
            <person name="Takami H."/>
        </authorList>
    </citation>
    <scope>NUCLEOTIDE SEQUENCE</scope>
    <source>
        <strain evidence="7">Expedition CK06-06</strain>
    </source>
</reference>
<dbReference type="InterPro" id="IPR003965">
    <property type="entry name" value="Fatty_acid_synthase"/>
</dbReference>
<dbReference type="PANTHER" id="PTHR42681:SF1">
    <property type="entry name" value="MALONYL-COA-ACYL CARRIER PROTEIN TRANSACYLASE, MITOCHONDRIAL"/>
    <property type="match status" value="1"/>
</dbReference>
<gene>
    <name evidence="7" type="ORF">S01H1_01145</name>
</gene>
<feature type="non-terminal residue" evidence="7">
    <location>
        <position position="292"/>
    </location>
</feature>
<evidence type="ECO:0000313" key="7">
    <source>
        <dbReference type="EMBL" id="GAF77876.1"/>
    </source>
</evidence>
<dbReference type="InterPro" id="IPR001227">
    <property type="entry name" value="Ac_transferase_dom_sf"/>
</dbReference>
<evidence type="ECO:0000256" key="4">
    <source>
        <dbReference type="ARBA" id="ARBA00023315"/>
    </source>
</evidence>
<comment type="caution">
    <text evidence="7">The sequence shown here is derived from an EMBL/GenBank/DDBJ whole genome shotgun (WGS) entry which is preliminary data.</text>
</comment>
<dbReference type="SUPFAM" id="SSF55048">
    <property type="entry name" value="Probable ACP-binding domain of malonyl-CoA ACP transacylase"/>
    <property type="match status" value="1"/>
</dbReference>
<keyword evidence="4" id="KW-0012">Acyltransferase</keyword>
<dbReference type="SMART" id="SM00827">
    <property type="entry name" value="PKS_AT"/>
    <property type="match status" value="1"/>
</dbReference>
<evidence type="ECO:0000259" key="6">
    <source>
        <dbReference type="SMART" id="SM00827"/>
    </source>
</evidence>
<keyword evidence="3" id="KW-0808">Transferase</keyword>
<dbReference type="InterPro" id="IPR050858">
    <property type="entry name" value="Mal-CoA-ACP_Trans/PKS_FabD"/>
</dbReference>
<dbReference type="GO" id="GO:0004314">
    <property type="term" value="F:[acyl-carrier-protein] S-malonyltransferase activity"/>
    <property type="evidence" value="ECO:0007669"/>
    <property type="project" value="UniProtKB-EC"/>
</dbReference>
<evidence type="ECO:0000256" key="5">
    <source>
        <dbReference type="ARBA" id="ARBA00048462"/>
    </source>
</evidence>
<accession>X0SRV7</accession>
<dbReference type="Gene3D" id="3.30.70.250">
    <property type="entry name" value="Malonyl-CoA ACP transacylase, ACP-binding"/>
    <property type="match status" value="1"/>
</dbReference>